<dbReference type="GO" id="GO:0034599">
    <property type="term" value="P:cellular response to oxidative stress"/>
    <property type="evidence" value="ECO:0007669"/>
    <property type="project" value="TreeGrafter"/>
</dbReference>
<comment type="catalytic activity">
    <reaction evidence="7">
        <text>[thioredoxin]-disulfide + L-methionine + H2O = L-methionine (S)-S-oxide + [thioredoxin]-dithiol</text>
        <dbReference type="Rhea" id="RHEA:19993"/>
        <dbReference type="Rhea" id="RHEA-COMP:10698"/>
        <dbReference type="Rhea" id="RHEA-COMP:10700"/>
        <dbReference type="ChEBI" id="CHEBI:15377"/>
        <dbReference type="ChEBI" id="CHEBI:29950"/>
        <dbReference type="ChEBI" id="CHEBI:50058"/>
        <dbReference type="ChEBI" id="CHEBI:57844"/>
        <dbReference type="ChEBI" id="CHEBI:58772"/>
        <dbReference type="EC" id="1.8.4.11"/>
    </reaction>
</comment>
<dbReference type="NCBIfam" id="TIGR00401">
    <property type="entry name" value="msrA"/>
    <property type="match status" value="1"/>
</dbReference>
<dbReference type="Gene3D" id="3.30.1060.10">
    <property type="entry name" value="Peptide methionine sulphoxide reductase MsrA"/>
    <property type="match status" value="1"/>
</dbReference>
<dbReference type="GO" id="GO:0005737">
    <property type="term" value="C:cytoplasm"/>
    <property type="evidence" value="ECO:0007669"/>
    <property type="project" value="TreeGrafter"/>
</dbReference>
<dbReference type="HAMAP" id="MF_01401">
    <property type="entry name" value="MsrA"/>
    <property type="match status" value="1"/>
</dbReference>
<keyword evidence="3" id="KW-0560">Oxidoreductase</keyword>
<evidence type="ECO:0000256" key="6">
    <source>
        <dbReference type="ARBA" id="ARBA00047806"/>
    </source>
</evidence>
<evidence type="ECO:0000256" key="4">
    <source>
        <dbReference type="ARBA" id="ARBA00030273"/>
    </source>
</evidence>
<feature type="signal peptide" evidence="8">
    <location>
        <begin position="1"/>
        <end position="26"/>
    </location>
</feature>
<evidence type="ECO:0000313" key="10">
    <source>
        <dbReference type="EMBL" id="CAE0633245.1"/>
    </source>
</evidence>
<dbReference type="SUPFAM" id="SSF55068">
    <property type="entry name" value="Peptide methionine sulfoxide reductase"/>
    <property type="match status" value="1"/>
</dbReference>
<evidence type="ECO:0000256" key="7">
    <source>
        <dbReference type="ARBA" id="ARBA00048782"/>
    </source>
</evidence>
<organism evidence="10">
    <name type="scientific">Heterosigma akashiwo</name>
    <name type="common">Chromophytic alga</name>
    <name type="synonym">Heterosigma carterae</name>
    <dbReference type="NCBI Taxonomy" id="2829"/>
    <lineage>
        <taxon>Eukaryota</taxon>
        <taxon>Sar</taxon>
        <taxon>Stramenopiles</taxon>
        <taxon>Ochrophyta</taxon>
        <taxon>Raphidophyceae</taxon>
        <taxon>Chattonellales</taxon>
        <taxon>Chattonellaceae</taxon>
        <taxon>Heterosigma</taxon>
    </lineage>
</organism>
<evidence type="ECO:0000256" key="8">
    <source>
        <dbReference type="SAM" id="SignalP"/>
    </source>
</evidence>
<dbReference type="GO" id="GO:0008113">
    <property type="term" value="F:peptide-methionine (S)-S-oxide reductase activity"/>
    <property type="evidence" value="ECO:0007669"/>
    <property type="project" value="UniProtKB-EC"/>
</dbReference>
<evidence type="ECO:0000259" key="9">
    <source>
        <dbReference type="Pfam" id="PF01625"/>
    </source>
</evidence>
<dbReference type="InterPro" id="IPR050162">
    <property type="entry name" value="MsrA_MetSO_reductase"/>
</dbReference>
<evidence type="ECO:0000256" key="1">
    <source>
        <dbReference type="ARBA" id="ARBA00005591"/>
    </source>
</evidence>
<evidence type="ECO:0000256" key="2">
    <source>
        <dbReference type="ARBA" id="ARBA00012502"/>
    </source>
</evidence>
<dbReference type="PANTHER" id="PTHR42799">
    <property type="entry name" value="MITOCHONDRIAL PEPTIDE METHIONINE SULFOXIDE REDUCTASE"/>
    <property type="match status" value="1"/>
</dbReference>
<keyword evidence="8" id="KW-0732">Signal</keyword>
<name>A0A6T5PGW5_HETAK</name>
<dbReference type="AlphaFoldDB" id="A0A6T5PGW5"/>
<protein>
    <recommendedName>
        <fullName evidence="2">peptide-methionine (S)-S-oxide reductase</fullName>
        <ecNumber evidence="2">1.8.4.11</ecNumber>
    </recommendedName>
    <alternativeName>
        <fullName evidence="5">Peptide-methionine (S)-S-oxide reductase</fullName>
    </alternativeName>
    <alternativeName>
        <fullName evidence="4">Protein-methionine-S-oxide reductase</fullName>
    </alternativeName>
</protein>
<proteinExistence type="inferred from homology"/>
<feature type="chain" id="PRO_5030159673" description="peptide-methionine (S)-S-oxide reductase" evidence="8">
    <location>
        <begin position="27"/>
        <end position="282"/>
    </location>
</feature>
<comment type="similarity">
    <text evidence="1">Belongs to the MsrA Met sulfoxide reductase family.</text>
</comment>
<evidence type="ECO:0000256" key="3">
    <source>
        <dbReference type="ARBA" id="ARBA00023002"/>
    </source>
</evidence>
<sequence length="282" mass="30384">MRAFSSQVLAALALLVFSPTIMRVFAFAPRAGSIVSSSGALVNRRAVPASRLAFADAPKTPRAVRSMAMIFDKIFGNNPGPPDVANYYGVLEGAAREQGEAAIAGEVPATSKAGHAIATFAGGCFWGLELAFQRVPGVVETSVGYTQGAQERPTYSGVCSGATGHTEAVQVYYNPEEVSFTQLCNVFFERTNPTTVNGQGNDFGTQYRTGVYTHTDQQMIEAQAVFTELKGKYSKPIATELKPAQVYWPAEKYHQQYLEKGGRFSSPQSAEKGCTDTIRCYG</sequence>
<comment type="catalytic activity">
    <reaction evidence="6">
        <text>L-methionyl-[protein] + [thioredoxin]-disulfide + H2O = L-methionyl-(S)-S-oxide-[protein] + [thioredoxin]-dithiol</text>
        <dbReference type="Rhea" id="RHEA:14217"/>
        <dbReference type="Rhea" id="RHEA-COMP:10698"/>
        <dbReference type="Rhea" id="RHEA-COMP:10700"/>
        <dbReference type="Rhea" id="RHEA-COMP:12313"/>
        <dbReference type="Rhea" id="RHEA-COMP:12315"/>
        <dbReference type="ChEBI" id="CHEBI:15377"/>
        <dbReference type="ChEBI" id="CHEBI:16044"/>
        <dbReference type="ChEBI" id="CHEBI:29950"/>
        <dbReference type="ChEBI" id="CHEBI:44120"/>
        <dbReference type="ChEBI" id="CHEBI:50058"/>
        <dbReference type="EC" id="1.8.4.11"/>
    </reaction>
</comment>
<dbReference type="EC" id="1.8.4.11" evidence="2"/>
<reference evidence="10" key="1">
    <citation type="submission" date="2021-01" db="EMBL/GenBank/DDBJ databases">
        <authorList>
            <person name="Corre E."/>
            <person name="Pelletier E."/>
            <person name="Niang G."/>
            <person name="Scheremetjew M."/>
            <person name="Finn R."/>
            <person name="Kale V."/>
            <person name="Holt S."/>
            <person name="Cochrane G."/>
            <person name="Meng A."/>
            <person name="Brown T."/>
            <person name="Cohen L."/>
        </authorList>
    </citation>
    <scope>NUCLEOTIDE SEQUENCE</scope>
    <source>
        <strain evidence="10">CCMP3107</strain>
    </source>
</reference>
<dbReference type="EMBL" id="HBIU01025845">
    <property type="protein sequence ID" value="CAE0633245.1"/>
    <property type="molecule type" value="Transcribed_RNA"/>
</dbReference>
<gene>
    <name evidence="10" type="ORF">HAKA00212_LOCUS11958</name>
</gene>
<dbReference type="PANTHER" id="PTHR42799:SF2">
    <property type="entry name" value="MITOCHONDRIAL PEPTIDE METHIONINE SULFOXIDE REDUCTASE"/>
    <property type="match status" value="1"/>
</dbReference>
<evidence type="ECO:0000256" key="5">
    <source>
        <dbReference type="ARBA" id="ARBA00030643"/>
    </source>
</evidence>
<feature type="domain" description="Peptide methionine sulphoxide reductase MsrA" evidence="9">
    <location>
        <begin position="118"/>
        <end position="260"/>
    </location>
</feature>
<dbReference type="InterPro" id="IPR036509">
    <property type="entry name" value="Met_Sox_Rdtase_MsrA_sf"/>
</dbReference>
<dbReference type="FunFam" id="3.30.1060.10:FF:000002">
    <property type="entry name" value="Peptide methionine sulfoxide reductase"/>
    <property type="match status" value="1"/>
</dbReference>
<dbReference type="InterPro" id="IPR002569">
    <property type="entry name" value="Met_Sox_Rdtase_MsrA_dom"/>
</dbReference>
<dbReference type="Pfam" id="PF01625">
    <property type="entry name" value="PMSR"/>
    <property type="match status" value="1"/>
</dbReference>
<accession>A0A6T5PGW5</accession>